<evidence type="ECO:0000256" key="1">
    <source>
        <dbReference type="ARBA" id="ARBA00005417"/>
    </source>
</evidence>
<keyword evidence="7" id="KW-1185">Reference proteome</keyword>
<dbReference type="InterPro" id="IPR017871">
    <property type="entry name" value="ABC_transporter-like_CS"/>
</dbReference>
<dbReference type="Proteomes" id="UP000321225">
    <property type="component" value="Unassembled WGS sequence"/>
</dbReference>
<dbReference type="SUPFAM" id="SSF52540">
    <property type="entry name" value="P-loop containing nucleoside triphosphate hydrolases"/>
    <property type="match status" value="1"/>
</dbReference>
<keyword evidence="2" id="KW-0813">Transport</keyword>
<dbReference type="InterPro" id="IPR047748">
    <property type="entry name" value="AztA-like"/>
</dbReference>
<sequence length="228" mass="23926">MIFICNTEDVSPASALLPTTLVLSLRGVDVIRNGHPALRGVDARAHAGRLLVVVGPNGSGKSTLLSVAAGLLPPDRGVVETRSHTRIALLPQSTALAAHLPLTVTDVVAMGSWARLGAWRPSRRADRHAVAEAIAAVELVDLARRPIGTLSGGQRQRALLAQVLVQRADLVLLDEPMAGLDARSREIIAASIVRLTEAGAAVIAVTHDPAEFITIDDVLELNDGRVSG</sequence>
<evidence type="ECO:0000313" key="6">
    <source>
        <dbReference type="EMBL" id="GEK86733.1"/>
    </source>
</evidence>
<dbReference type="OrthoDB" id="5296765at2"/>
<comment type="caution">
    <text evidence="6">The sequence shown here is derived from an EMBL/GenBank/DDBJ whole genome shotgun (WGS) entry which is preliminary data.</text>
</comment>
<feature type="domain" description="ABC transporter" evidence="5">
    <location>
        <begin position="23"/>
        <end position="228"/>
    </location>
</feature>
<dbReference type="InterPro" id="IPR050153">
    <property type="entry name" value="Metal_Ion_Import_ABC"/>
</dbReference>
<organism evidence="6 7">
    <name type="scientific">Microbacterium aerolatum</name>
    <dbReference type="NCBI Taxonomy" id="153731"/>
    <lineage>
        <taxon>Bacteria</taxon>
        <taxon>Bacillati</taxon>
        <taxon>Actinomycetota</taxon>
        <taxon>Actinomycetes</taxon>
        <taxon>Micrococcales</taxon>
        <taxon>Microbacteriaceae</taxon>
        <taxon>Microbacterium</taxon>
    </lineage>
</organism>
<dbReference type="PANTHER" id="PTHR42734:SF5">
    <property type="entry name" value="IRON TRANSPORT SYSTEM ATP-BINDING PROTEIN HI_0361-RELATED"/>
    <property type="match status" value="1"/>
</dbReference>
<dbReference type="GO" id="GO:0016887">
    <property type="term" value="F:ATP hydrolysis activity"/>
    <property type="evidence" value="ECO:0007669"/>
    <property type="project" value="InterPro"/>
</dbReference>
<evidence type="ECO:0000256" key="4">
    <source>
        <dbReference type="ARBA" id="ARBA00022840"/>
    </source>
</evidence>
<reference evidence="6 7" key="1">
    <citation type="submission" date="2019-07" db="EMBL/GenBank/DDBJ databases">
        <title>Whole genome shotgun sequence of Microbacterium aerolatum NBRC 103071.</title>
        <authorList>
            <person name="Hosoyama A."/>
            <person name="Uohara A."/>
            <person name="Ohji S."/>
            <person name="Ichikawa N."/>
        </authorList>
    </citation>
    <scope>NUCLEOTIDE SEQUENCE [LARGE SCALE GENOMIC DNA]</scope>
    <source>
        <strain evidence="6 7">NBRC 103071</strain>
    </source>
</reference>
<keyword evidence="4 6" id="KW-0067">ATP-binding</keyword>
<dbReference type="PANTHER" id="PTHR42734">
    <property type="entry name" value="METAL TRANSPORT SYSTEM ATP-BINDING PROTEIN TM_0124-RELATED"/>
    <property type="match status" value="1"/>
</dbReference>
<evidence type="ECO:0000256" key="2">
    <source>
        <dbReference type="ARBA" id="ARBA00022448"/>
    </source>
</evidence>
<dbReference type="PROSITE" id="PS50893">
    <property type="entry name" value="ABC_TRANSPORTER_2"/>
    <property type="match status" value="1"/>
</dbReference>
<evidence type="ECO:0000256" key="3">
    <source>
        <dbReference type="ARBA" id="ARBA00022741"/>
    </source>
</evidence>
<dbReference type="InterPro" id="IPR003593">
    <property type="entry name" value="AAA+_ATPase"/>
</dbReference>
<protein>
    <submittedName>
        <fullName evidence="6">ABC transporter ATP-binding protein</fullName>
    </submittedName>
</protein>
<dbReference type="InterPro" id="IPR027417">
    <property type="entry name" value="P-loop_NTPase"/>
</dbReference>
<proteinExistence type="inferred from homology"/>
<dbReference type="SMART" id="SM00382">
    <property type="entry name" value="AAA"/>
    <property type="match status" value="1"/>
</dbReference>
<dbReference type="GO" id="GO:0005524">
    <property type="term" value="F:ATP binding"/>
    <property type="evidence" value="ECO:0007669"/>
    <property type="project" value="UniProtKB-KW"/>
</dbReference>
<dbReference type="Gene3D" id="3.40.50.300">
    <property type="entry name" value="P-loop containing nucleotide triphosphate hydrolases"/>
    <property type="match status" value="1"/>
</dbReference>
<keyword evidence="3" id="KW-0547">Nucleotide-binding</keyword>
<name>A0A511AHB8_9MICO</name>
<accession>A0A511AHB8</accession>
<comment type="similarity">
    <text evidence="1">Belongs to the ABC transporter superfamily.</text>
</comment>
<dbReference type="InterPro" id="IPR003439">
    <property type="entry name" value="ABC_transporter-like_ATP-bd"/>
</dbReference>
<dbReference type="PROSITE" id="PS00211">
    <property type="entry name" value="ABC_TRANSPORTER_1"/>
    <property type="match status" value="1"/>
</dbReference>
<gene>
    <name evidence="6" type="ORF">MAE01_19090</name>
</gene>
<dbReference type="NCBIfam" id="NF040873">
    <property type="entry name" value="AztA"/>
    <property type="match status" value="1"/>
</dbReference>
<dbReference type="AlphaFoldDB" id="A0A511AHB8"/>
<dbReference type="EMBL" id="BJUW01000007">
    <property type="protein sequence ID" value="GEK86733.1"/>
    <property type="molecule type" value="Genomic_DNA"/>
</dbReference>
<dbReference type="Pfam" id="PF00005">
    <property type="entry name" value="ABC_tran"/>
    <property type="match status" value="1"/>
</dbReference>
<evidence type="ECO:0000313" key="7">
    <source>
        <dbReference type="Proteomes" id="UP000321225"/>
    </source>
</evidence>
<evidence type="ECO:0000259" key="5">
    <source>
        <dbReference type="PROSITE" id="PS50893"/>
    </source>
</evidence>